<dbReference type="AlphaFoldDB" id="A0A401ZKB1"/>
<evidence type="ECO:0000313" key="2">
    <source>
        <dbReference type="EMBL" id="GCE07301.1"/>
    </source>
</evidence>
<comment type="caution">
    <text evidence="2">The sequence shown here is derived from an EMBL/GenBank/DDBJ whole genome shotgun (WGS) entry which is preliminary data.</text>
</comment>
<dbReference type="InterPro" id="IPR036390">
    <property type="entry name" value="WH_DNA-bd_sf"/>
</dbReference>
<reference evidence="3" key="1">
    <citation type="submission" date="2018-12" db="EMBL/GenBank/DDBJ databases">
        <title>Tengunoibacter tsumagoiensis gen. nov., sp. nov., Dictyobacter kobayashii sp. nov., D. alpinus sp. nov., and D. joshuensis sp. nov. and description of Dictyobacteraceae fam. nov. within the order Ktedonobacterales isolated from Tengu-no-mugimeshi.</title>
        <authorList>
            <person name="Wang C.M."/>
            <person name="Zheng Y."/>
            <person name="Sakai Y."/>
            <person name="Toyoda A."/>
            <person name="Minakuchi Y."/>
            <person name="Abe K."/>
            <person name="Yokota A."/>
            <person name="Yabe S."/>
        </authorList>
    </citation>
    <scope>NUCLEOTIDE SEQUENCE [LARGE SCALE GENOMIC DNA]</scope>
    <source>
        <strain evidence="3">S-27</strain>
    </source>
</reference>
<dbReference type="InterPro" id="IPR052509">
    <property type="entry name" value="Metal_resp_DNA-bind_regulator"/>
</dbReference>
<keyword evidence="3" id="KW-1185">Reference proteome</keyword>
<dbReference type="Gene3D" id="1.10.10.10">
    <property type="entry name" value="Winged helix-like DNA-binding domain superfamily/Winged helix DNA-binding domain"/>
    <property type="match status" value="1"/>
</dbReference>
<proteinExistence type="predicted"/>
<dbReference type="SUPFAM" id="SSF46785">
    <property type="entry name" value="Winged helix' DNA-binding domain"/>
    <property type="match status" value="1"/>
</dbReference>
<evidence type="ECO:0000313" key="3">
    <source>
        <dbReference type="Proteomes" id="UP000287224"/>
    </source>
</evidence>
<organism evidence="2 3">
    <name type="scientific">Dictyobacter aurantiacus</name>
    <dbReference type="NCBI Taxonomy" id="1936993"/>
    <lineage>
        <taxon>Bacteria</taxon>
        <taxon>Bacillati</taxon>
        <taxon>Chloroflexota</taxon>
        <taxon>Ktedonobacteria</taxon>
        <taxon>Ktedonobacterales</taxon>
        <taxon>Dictyobacteraceae</taxon>
        <taxon>Dictyobacter</taxon>
    </lineage>
</organism>
<evidence type="ECO:0000259" key="1">
    <source>
        <dbReference type="Pfam" id="PF03551"/>
    </source>
</evidence>
<gene>
    <name evidence="2" type="ORF">KDAU_46300</name>
</gene>
<dbReference type="Pfam" id="PF03551">
    <property type="entry name" value="PadR"/>
    <property type="match status" value="1"/>
</dbReference>
<sequence>MGADREAPEVRLPLTPEVFHILLALADGERHGYSIMQEIVAQTDGKLRIGPTTLYRSIKRMLEDGLIEEMEERPDPALDDERRRYYRLTELGLQVARAEVQRLAQAVEVARQKPLLGDAVLKPMFGGA</sequence>
<dbReference type="RefSeq" id="WP_126598452.1">
    <property type="nucleotide sequence ID" value="NZ_BIFQ01000001.1"/>
</dbReference>
<dbReference type="Proteomes" id="UP000287224">
    <property type="component" value="Unassembled WGS sequence"/>
</dbReference>
<feature type="domain" description="Transcription regulator PadR N-terminal" evidence="1">
    <location>
        <begin position="21"/>
        <end position="95"/>
    </location>
</feature>
<dbReference type="EMBL" id="BIFQ01000001">
    <property type="protein sequence ID" value="GCE07301.1"/>
    <property type="molecule type" value="Genomic_DNA"/>
</dbReference>
<dbReference type="PANTHER" id="PTHR33169:SF13">
    <property type="entry name" value="PADR-FAMILY TRANSCRIPTIONAL REGULATOR"/>
    <property type="match status" value="1"/>
</dbReference>
<protein>
    <submittedName>
        <fullName evidence="2">PadR family transcriptional regulator</fullName>
    </submittedName>
</protein>
<dbReference type="InterPro" id="IPR005149">
    <property type="entry name" value="Tscrpt_reg_PadR_N"/>
</dbReference>
<accession>A0A401ZKB1</accession>
<name>A0A401ZKB1_9CHLR</name>
<dbReference type="OrthoDB" id="122286at2"/>
<dbReference type="InterPro" id="IPR036388">
    <property type="entry name" value="WH-like_DNA-bd_sf"/>
</dbReference>
<dbReference type="PANTHER" id="PTHR33169">
    <property type="entry name" value="PADR-FAMILY TRANSCRIPTIONAL REGULATOR"/>
    <property type="match status" value="1"/>
</dbReference>